<dbReference type="PANTHER" id="PTHR43677:SF1">
    <property type="entry name" value="ACRYLYL-COA REDUCTASE ACUI-RELATED"/>
    <property type="match status" value="1"/>
</dbReference>
<evidence type="ECO:0000313" key="2">
    <source>
        <dbReference type="EMBL" id="AHC23821.1"/>
    </source>
</evidence>
<dbReference type="InterPro" id="IPR013154">
    <property type="entry name" value="ADH-like_N"/>
</dbReference>
<accession>V5X7Z5</accession>
<gene>
    <name evidence="2" type="ORF">D174_04075</name>
</gene>
<dbReference type="EMBL" id="CP006936">
    <property type="protein sequence ID" value="AHC23821.1"/>
    <property type="molecule type" value="Genomic_DNA"/>
</dbReference>
<dbReference type="InterPro" id="IPR036291">
    <property type="entry name" value="NAD(P)-bd_dom_sf"/>
</dbReference>
<proteinExistence type="predicted"/>
<dbReference type="InterPro" id="IPR013149">
    <property type="entry name" value="ADH-like_C"/>
</dbReference>
<dbReference type="Pfam" id="PF08240">
    <property type="entry name" value="ADH_N"/>
    <property type="match status" value="1"/>
</dbReference>
<dbReference type="SUPFAM" id="SSF51735">
    <property type="entry name" value="NAD(P)-binding Rossmann-fold domains"/>
    <property type="match status" value="1"/>
</dbReference>
<name>V5X7Z5_MYCNE</name>
<dbReference type="eggNOG" id="COG0604">
    <property type="taxonomic scope" value="Bacteria"/>
</dbReference>
<dbReference type="Gene3D" id="3.40.50.720">
    <property type="entry name" value="NAD(P)-binding Rossmann-like Domain"/>
    <property type="match status" value="1"/>
</dbReference>
<dbReference type="HOGENOM" id="CLU_026673_26_3_11"/>
<dbReference type="CDD" id="cd08288">
    <property type="entry name" value="MDR_yhdh"/>
    <property type="match status" value="1"/>
</dbReference>
<dbReference type="InterPro" id="IPR051397">
    <property type="entry name" value="Zn-ADH-like_protein"/>
</dbReference>
<dbReference type="Proteomes" id="UP000018763">
    <property type="component" value="Chromosome"/>
</dbReference>
<dbReference type="PANTHER" id="PTHR43677">
    <property type="entry name" value="SHORT-CHAIN DEHYDROGENASE/REDUCTASE"/>
    <property type="match status" value="1"/>
</dbReference>
<dbReference type="AlphaFoldDB" id="V5X7Z5"/>
<evidence type="ECO:0000313" key="3">
    <source>
        <dbReference type="Proteomes" id="UP000018763"/>
    </source>
</evidence>
<evidence type="ECO:0000259" key="1">
    <source>
        <dbReference type="SMART" id="SM00829"/>
    </source>
</evidence>
<reference evidence="2 3" key="1">
    <citation type="journal article" date="2014" name="Genome Announc.">
        <title>Complete Genome Sequence of Sterol-Transforming Mycobacterium neoaurum Strain VKM Ac-1815D.</title>
        <authorList>
            <person name="Shtratnikova V.Y."/>
            <person name="Bragin E.Y."/>
            <person name="Dovbnya D.V."/>
            <person name="Pekov Y.A."/>
            <person name="Schelkunov M.I."/>
            <person name="Strizhov N."/>
            <person name="Ivashina T.V."/>
            <person name="Ashapkin V.V."/>
            <person name="Donova M.V."/>
        </authorList>
    </citation>
    <scope>NUCLEOTIDE SEQUENCE [LARGE SCALE GENOMIC DNA]</scope>
    <source>
        <strain evidence="2 3">VKM Ac-1815D</strain>
    </source>
</reference>
<dbReference type="InterPro" id="IPR014188">
    <property type="entry name" value="Acrylyl-CoA_reductase_AcuI"/>
</dbReference>
<dbReference type="SUPFAM" id="SSF50129">
    <property type="entry name" value="GroES-like"/>
    <property type="match status" value="1"/>
</dbReference>
<dbReference type="GO" id="GO:0043957">
    <property type="term" value="F:acryloyl-CoA reductase (NADPH) activity"/>
    <property type="evidence" value="ECO:0007669"/>
    <property type="project" value="TreeGrafter"/>
</dbReference>
<dbReference type="GeneID" id="43448685"/>
<dbReference type="SMART" id="SM00829">
    <property type="entry name" value="PKS_ER"/>
    <property type="match status" value="1"/>
</dbReference>
<dbReference type="KEGG" id="mne:D174_04075"/>
<dbReference type="Gene3D" id="3.90.180.10">
    <property type="entry name" value="Medium-chain alcohol dehydrogenases, catalytic domain"/>
    <property type="match status" value="1"/>
</dbReference>
<dbReference type="Pfam" id="PF00107">
    <property type="entry name" value="ADH_zinc_N"/>
    <property type="match status" value="1"/>
</dbReference>
<dbReference type="RefSeq" id="WP_023985206.1">
    <property type="nucleotide sequence ID" value="NC_023036.2"/>
</dbReference>
<dbReference type="NCBIfam" id="TIGR02823">
    <property type="entry name" value="oxido_YhdH"/>
    <property type="match status" value="1"/>
</dbReference>
<sequence>MTDQANALVADSTGPETVLQVRSIPISDLGEGDVLIEVSWSSVNFKDALAASKDGKVARIDPLVPGIDLAGTVVDPGSSGLDTGAEVLVHGYDLGVAHHGGFSEYARVPADWVVPLPDGLTMREAMIVGTAGFTAALSVIALEERGLTSTDDGPVLVTGATGGVGSVAVSILAALGFSVTAVTGKTDAGDWLRTLGAAEVVDRSALGDPARPLQKEKWTAAVDCVGGETLAAVLASLRYGAAVAASGNTGGMALPTTVFPFILRGIALLGVDSVQCPIVRRRDVWARLGRDLRPPLLEELVAGEVGLDEVPAALERIRGGGNRGRTVVRVR</sequence>
<protein>
    <submittedName>
        <fullName evidence="2">Quinone oxidoreductase</fullName>
    </submittedName>
</protein>
<organism evidence="2 3">
    <name type="scientific">Mycolicibacterium neoaurum VKM Ac-1815D</name>
    <dbReference type="NCBI Taxonomy" id="700508"/>
    <lineage>
        <taxon>Bacteria</taxon>
        <taxon>Bacillati</taxon>
        <taxon>Actinomycetota</taxon>
        <taxon>Actinomycetes</taxon>
        <taxon>Mycobacteriales</taxon>
        <taxon>Mycobacteriaceae</taxon>
        <taxon>Mycolicibacterium</taxon>
    </lineage>
</organism>
<dbReference type="InterPro" id="IPR011032">
    <property type="entry name" value="GroES-like_sf"/>
</dbReference>
<feature type="domain" description="Enoyl reductase (ER)" evidence="1">
    <location>
        <begin position="14"/>
        <end position="328"/>
    </location>
</feature>
<dbReference type="InterPro" id="IPR020843">
    <property type="entry name" value="ER"/>
</dbReference>
<keyword evidence="3" id="KW-1185">Reference proteome</keyword>